<organism evidence="2 3">
    <name type="scientific">Schleiferilactobacillus harbinensis</name>
    <dbReference type="NCBI Taxonomy" id="304207"/>
    <lineage>
        <taxon>Bacteria</taxon>
        <taxon>Bacillati</taxon>
        <taxon>Bacillota</taxon>
        <taxon>Bacilli</taxon>
        <taxon>Lactobacillales</taxon>
        <taxon>Lactobacillaceae</taxon>
        <taxon>Schleiferilactobacillus</taxon>
    </lineage>
</organism>
<sequence>MQHLWHFELLKRNRRWPVWLVVGLVFLGLLGGFGALRIKQSRFVDDYAVTLRRMAKFPGQKKNYDAELAALHKSPAAYHRWFYNTLQVRKQRVMPTPAMTGSSVKLPSGQSESVDLTDQAYQYMKKNKITPMWPDSMFLVNTDMAADKSGNLRYLSQRFYQTAWYYVWGLIQQNILYVLLTLGILITGRQWAKELANGAVHGEWLTLQGISPARQVLNQFGVIAYTLGQIVYLPLLLAFIVIAFWQGLGSLAYPVVGYGNNGLGFGTLLLPLRQYLGGALLLSIGLIIFIATTNLLLADWIRNSWIVTALQLVLLGITWVAPPMLSSPLTYFKLDPILTGALAQQVDDSAFTAWQGFTVLLTASVLLLVILAATRLVRGWLRQHHGVTAAAAK</sequence>
<protein>
    <submittedName>
        <fullName evidence="2">Uncharacterized protein</fullName>
    </submittedName>
</protein>
<dbReference type="AlphaFoldDB" id="A0A5P8M3I4"/>
<feature type="transmembrane region" description="Helical" evidence="1">
    <location>
        <begin position="163"/>
        <end position="186"/>
    </location>
</feature>
<name>A0A5P8M3I4_9LACO</name>
<dbReference type="EMBL" id="CP045143">
    <property type="protein sequence ID" value="QFR22844.1"/>
    <property type="molecule type" value="Genomic_DNA"/>
</dbReference>
<evidence type="ECO:0000313" key="3">
    <source>
        <dbReference type="Proteomes" id="UP000326779"/>
    </source>
</evidence>
<gene>
    <name evidence="2" type="ORF">D1010_04955</name>
</gene>
<dbReference type="KEGG" id="lhb:D1010_04955"/>
<reference evidence="2 3" key="1">
    <citation type="submission" date="2019-10" db="EMBL/GenBank/DDBJ databases">
        <title>The completed genome of Lactobacillus harbinensis M1.</title>
        <authorList>
            <person name="Zheng Y."/>
        </authorList>
    </citation>
    <scope>NUCLEOTIDE SEQUENCE [LARGE SCALE GENOMIC DNA]</scope>
    <source>
        <strain evidence="2 3">M1</strain>
    </source>
</reference>
<dbReference type="RefSeq" id="WP_152260396.1">
    <property type="nucleotide sequence ID" value="NZ_CP045143.1"/>
</dbReference>
<keyword evidence="1" id="KW-0812">Transmembrane</keyword>
<keyword evidence="1" id="KW-0472">Membrane</keyword>
<dbReference type="Proteomes" id="UP000326779">
    <property type="component" value="Chromosome"/>
</dbReference>
<accession>A0A5P8M3I4</accession>
<feature type="transmembrane region" description="Helical" evidence="1">
    <location>
        <begin position="353"/>
        <end position="373"/>
    </location>
</feature>
<evidence type="ECO:0000256" key="1">
    <source>
        <dbReference type="SAM" id="Phobius"/>
    </source>
</evidence>
<evidence type="ECO:0000313" key="2">
    <source>
        <dbReference type="EMBL" id="QFR22844.1"/>
    </source>
</evidence>
<feature type="transmembrane region" description="Helical" evidence="1">
    <location>
        <begin position="251"/>
        <end position="270"/>
    </location>
</feature>
<proteinExistence type="predicted"/>
<feature type="transmembrane region" description="Helical" evidence="1">
    <location>
        <begin position="276"/>
        <end position="298"/>
    </location>
</feature>
<feature type="transmembrane region" description="Helical" evidence="1">
    <location>
        <begin position="16"/>
        <end position="36"/>
    </location>
</feature>
<feature type="transmembrane region" description="Helical" evidence="1">
    <location>
        <begin position="222"/>
        <end position="244"/>
    </location>
</feature>
<keyword evidence="1" id="KW-1133">Transmembrane helix</keyword>
<feature type="transmembrane region" description="Helical" evidence="1">
    <location>
        <begin position="305"/>
        <end position="325"/>
    </location>
</feature>